<comment type="cofactor">
    <cofactor evidence="1">
        <name>a divalent metal cation</name>
        <dbReference type="ChEBI" id="CHEBI:60240"/>
    </cofactor>
</comment>
<dbReference type="GeneID" id="17250028"/>
<evidence type="ECO:0000256" key="2">
    <source>
        <dbReference type="ARBA" id="ARBA00022723"/>
    </source>
</evidence>
<feature type="domain" description="DDE Tnp4" evidence="3">
    <location>
        <begin position="192"/>
        <end position="356"/>
    </location>
</feature>
<sequence length="388" mass="43794">MPSLPYTVGELVESAYKLMLAAVLDSSDEELADDFVVDALEPLARRNLNAIGPERLSLARLQREADEHGFDGDDMSSATYQQFGFRLSWLYEVVHALKVPPVFDTISNHKFSGEEGVLILLRRWRHTGGLHTLTMETGRSIPALSECVEHVHREFPHLVDHRSFTSWANHFEDFAEAFREHGLPIDNLIGFIDGKLWPCCRPGKYQEVLYSGHKRIHGIKVQGIVFPNGMQPYPYGPINGARHDSFVLSQSRIVEILHDVCRGGQFETTPGGLGKDYVLFGDSAYPISAFLWRMYKGIMTAAQTTFNRDMAPARVTVEWGFGKIVNLWPFLDYRKKSQVLLSPVGLYFPVANVLTNMHTCLSRGNIVSLEFELEPPSLEDYMNGGPYN</sequence>
<dbReference type="RefSeq" id="XP_005756356.1">
    <property type="nucleotide sequence ID" value="XM_005756299.1"/>
</dbReference>
<dbReference type="Pfam" id="PF13359">
    <property type="entry name" value="DDE_Tnp_4"/>
    <property type="match status" value="1"/>
</dbReference>
<evidence type="ECO:0000313" key="5">
    <source>
        <dbReference type="Proteomes" id="UP000013827"/>
    </source>
</evidence>
<proteinExistence type="predicted"/>
<organism evidence="4 5">
    <name type="scientific">Emiliania huxleyi (strain CCMP1516)</name>
    <dbReference type="NCBI Taxonomy" id="280463"/>
    <lineage>
        <taxon>Eukaryota</taxon>
        <taxon>Haptista</taxon>
        <taxon>Haptophyta</taxon>
        <taxon>Prymnesiophyceae</taxon>
        <taxon>Isochrysidales</taxon>
        <taxon>Noelaerhabdaceae</taxon>
        <taxon>Emiliania</taxon>
    </lineage>
</organism>
<dbReference type="OMA" id="NCRTCMY"/>
<dbReference type="AlphaFoldDB" id="A0A0D3HY42"/>
<name>A0A0D3HY42_EMIH1</name>
<reference evidence="5" key="1">
    <citation type="journal article" date="2013" name="Nature">
        <title>Pan genome of the phytoplankton Emiliania underpins its global distribution.</title>
        <authorList>
            <person name="Read B.A."/>
            <person name="Kegel J."/>
            <person name="Klute M.J."/>
            <person name="Kuo A."/>
            <person name="Lefebvre S.C."/>
            <person name="Maumus F."/>
            <person name="Mayer C."/>
            <person name="Miller J."/>
            <person name="Monier A."/>
            <person name="Salamov A."/>
            <person name="Young J."/>
            <person name="Aguilar M."/>
            <person name="Claverie J.M."/>
            <person name="Frickenhaus S."/>
            <person name="Gonzalez K."/>
            <person name="Herman E.K."/>
            <person name="Lin Y.C."/>
            <person name="Napier J."/>
            <person name="Ogata H."/>
            <person name="Sarno A.F."/>
            <person name="Shmutz J."/>
            <person name="Schroeder D."/>
            <person name="de Vargas C."/>
            <person name="Verret F."/>
            <person name="von Dassow P."/>
            <person name="Valentin K."/>
            <person name="Van de Peer Y."/>
            <person name="Wheeler G."/>
            <person name="Dacks J.B."/>
            <person name="Delwiche C.F."/>
            <person name="Dyhrman S.T."/>
            <person name="Glockner G."/>
            <person name="John U."/>
            <person name="Richards T."/>
            <person name="Worden A.Z."/>
            <person name="Zhang X."/>
            <person name="Grigoriev I.V."/>
            <person name="Allen A.E."/>
            <person name="Bidle K."/>
            <person name="Borodovsky M."/>
            <person name="Bowler C."/>
            <person name="Brownlee C."/>
            <person name="Cock J.M."/>
            <person name="Elias M."/>
            <person name="Gladyshev V.N."/>
            <person name="Groth M."/>
            <person name="Guda C."/>
            <person name="Hadaegh A."/>
            <person name="Iglesias-Rodriguez M.D."/>
            <person name="Jenkins J."/>
            <person name="Jones B.M."/>
            <person name="Lawson T."/>
            <person name="Leese F."/>
            <person name="Lindquist E."/>
            <person name="Lobanov A."/>
            <person name="Lomsadze A."/>
            <person name="Malik S.B."/>
            <person name="Marsh M.E."/>
            <person name="Mackinder L."/>
            <person name="Mock T."/>
            <person name="Mueller-Roeber B."/>
            <person name="Pagarete A."/>
            <person name="Parker M."/>
            <person name="Probert I."/>
            <person name="Quesneville H."/>
            <person name="Raines C."/>
            <person name="Rensing S.A."/>
            <person name="Riano-Pachon D.M."/>
            <person name="Richier S."/>
            <person name="Rokitta S."/>
            <person name="Shiraiwa Y."/>
            <person name="Soanes D.M."/>
            <person name="van der Giezen M."/>
            <person name="Wahlund T.M."/>
            <person name="Williams B."/>
            <person name="Wilson W."/>
            <person name="Wolfe G."/>
            <person name="Wurch L.L."/>
        </authorList>
    </citation>
    <scope>NUCLEOTIDE SEQUENCE</scope>
</reference>
<evidence type="ECO:0000259" key="3">
    <source>
        <dbReference type="Pfam" id="PF13359"/>
    </source>
</evidence>
<evidence type="ECO:0000256" key="1">
    <source>
        <dbReference type="ARBA" id="ARBA00001968"/>
    </source>
</evidence>
<evidence type="ECO:0000313" key="4">
    <source>
        <dbReference type="EnsemblProtists" id="EOD03927"/>
    </source>
</evidence>
<dbReference type="PaxDb" id="2903-EOD03927"/>
<reference evidence="4" key="2">
    <citation type="submission" date="2024-10" db="UniProtKB">
        <authorList>
            <consortium name="EnsemblProtists"/>
        </authorList>
    </citation>
    <scope>IDENTIFICATION</scope>
</reference>
<dbReference type="eggNOG" id="ENOG502RZYI">
    <property type="taxonomic scope" value="Eukaryota"/>
</dbReference>
<keyword evidence="2" id="KW-0479">Metal-binding</keyword>
<keyword evidence="5" id="KW-1185">Reference proteome</keyword>
<dbReference type="STRING" id="2903.R1B4C8"/>
<protein>
    <recommendedName>
        <fullName evidence="3">DDE Tnp4 domain-containing protein</fullName>
    </recommendedName>
</protein>
<accession>A0A0D3HY42</accession>
<dbReference type="EnsemblProtists" id="EOD03927">
    <property type="protein sequence ID" value="EOD03927"/>
    <property type="gene ID" value="EMIHUDRAFT_108038"/>
</dbReference>
<dbReference type="GO" id="GO:0046872">
    <property type="term" value="F:metal ion binding"/>
    <property type="evidence" value="ECO:0007669"/>
    <property type="project" value="UniProtKB-KW"/>
</dbReference>
<dbReference type="HOGENOM" id="CLU_059042_0_0_1"/>
<dbReference type="Proteomes" id="UP000013827">
    <property type="component" value="Unassembled WGS sequence"/>
</dbReference>
<dbReference type="KEGG" id="ehx:EMIHUDRAFT_108038"/>
<dbReference type="InterPro" id="IPR027806">
    <property type="entry name" value="HARBI1_dom"/>
</dbReference>